<feature type="domain" description="UspA" evidence="2">
    <location>
        <begin position="1"/>
        <end position="139"/>
    </location>
</feature>
<dbReference type="InterPro" id="IPR006016">
    <property type="entry name" value="UspA"/>
</dbReference>
<dbReference type="AlphaFoldDB" id="A0A2M9FWA9"/>
<dbReference type="Gene3D" id="3.40.50.620">
    <property type="entry name" value="HUPs"/>
    <property type="match status" value="1"/>
</dbReference>
<dbReference type="InterPro" id="IPR014729">
    <property type="entry name" value="Rossmann-like_a/b/a_fold"/>
</dbReference>
<dbReference type="EMBL" id="PHIG01000055">
    <property type="protein sequence ID" value="PJK27742.1"/>
    <property type="molecule type" value="Genomic_DNA"/>
</dbReference>
<accession>A0A2M9FWA9</accession>
<dbReference type="CDD" id="cd00293">
    <property type="entry name" value="USP-like"/>
    <property type="match status" value="1"/>
</dbReference>
<dbReference type="Proteomes" id="UP000229498">
    <property type="component" value="Unassembled WGS sequence"/>
</dbReference>
<sequence length="148" mass="15896">MYRRIVLAYDGTRAGREALRQGTDLAILCKAQVYLLAVVAHELGVALAEAAAPSDLPEREYQEVRRVLAAGAEELRRAGLAVETRLRTGNPAEEIGRMAHEVAADLIVVGHREQSALARWWHGSVGASLLAHAPCSLLVAVSDAVPAR</sequence>
<comment type="caution">
    <text evidence="3">The sequence shown here is derived from an EMBL/GenBank/DDBJ whole genome shotgun (WGS) entry which is preliminary data.</text>
</comment>
<name>A0A2M9FWA9_9PROT</name>
<gene>
    <name evidence="3" type="ORF">CVT23_20615</name>
</gene>
<dbReference type="PRINTS" id="PR01438">
    <property type="entry name" value="UNVRSLSTRESS"/>
</dbReference>
<dbReference type="PANTHER" id="PTHR46268:SF6">
    <property type="entry name" value="UNIVERSAL STRESS PROTEIN UP12"/>
    <property type="match status" value="1"/>
</dbReference>
<keyword evidence="4" id="KW-1185">Reference proteome</keyword>
<dbReference type="Pfam" id="PF00582">
    <property type="entry name" value="Usp"/>
    <property type="match status" value="1"/>
</dbReference>
<dbReference type="RefSeq" id="WP_109792013.1">
    <property type="nucleotide sequence ID" value="NZ_PHIG01000055.1"/>
</dbReference>
<dbReference type="PANTHER" id="PTHR46268">
    <property type="entry name" value="STRESS RESPONSE PROTEIN NHAX"/>
    <property type="match status" value="1"/>
</dbReference>
<proteinExistence type="inferred from homology"/>
<evidence type="ECO:0000313" key="3">
    <source>
        <dbReference type="EMBL" id="PJK27742.1"/>
    </source>
</evidence>
<reference evidence="3 4" key="1">
    <citation type="submission" date="2017-11" db="EMBL/GenBank/DDBJ databases">
        <title>Draft genome sequence of Rhizobiales bacterium SY3-13.</title>
        <authorList>
            <person name="Sun C."/>
        </authorList>
    </citation>
    <scope>NUCLEOTIDE SEQUENCE [LARGE SCALE GENOMIC DNA]</scope>
    <source>
        <strain evidence="3 4">SY3-13</strain>
    </source>
</reference>
<dbReference type="SUPFAM" id="SSF52402">
    <property type="entry name" value="Adenine nucleotide alpha hydrolases-like"/>
    <property type="match status" value="1"/>
</dbReference>
<comment type="similarity">
    <text evidence="1">Belongs to the universal stress protein A family.</text>
</comment>
<organism evidence="3 4">
    <name type="scientific">Minwuia thermotolerans</name>
    <dbReference type="NCBI Taxonomy" id="2056226"/>
    <lineage>
        <taxon>Bacteria</taxon>
        <taxon>Pseudomonadati</taxon>
        <taxon>Pseudomonadota</taxon>
        <taxon>Alphaproteobacteria</taxon>
        <taxon>Minwuiales</taxon>
        <taxon>Minwuiaceae</taxon>
        <taxon>Minwuia</taxon>
    </lineage>
</organism>
<protein>
    <submittedName>
        <fullName evidence="3">Universal stress protein</fullName>
    </submittedName>
</protein>
<dbReference type="OrthoDB" id="5564966at2"/>
<evidence type="ECO:0000259" key="2">
    <source>
        <dbReference type="Pfam" id="PF00582"/>
    </source>
</evidence>
<evidence type="ECO:0000313" key="4">
    <source>
        <dbReference type="Proteomes" id="UP000229498"/>
    </source>
</evidence>
<evidence type="ECO:0000256" key="1">
    <source>
        <dbReference type="ARBA" id="ARBA00008791"/>
    </source>
</evidence>
<dbReference type="InterPro" id="IPR006015">
    <property type="entry name" value="Universal_stress_UspA"/>
</dbReference>